<reference evidence="11" key="1">
    <citation type="submission" date="2018-05" db="EMBL/GenBank/DDBJ databases">
        <title>Draft genome of Mucuna pruriens seed.</title>
        <authorList>
            <person name="Nnadi N.E."/>
            <person name="Vos R."/>
            <person name="Hasami M.H."/>
            <person name="Devisetty U.K."/>
            <person name="Aguiy J.C."/>
        </authorList>
    </citation>
    <scope>NUCLEOTIDE SEQUENCE [LARGE SCALE GENOMIC DNA]</scope>
    <source>
        <strain evidence="11">JCA_2017</strain>
    </source>
</reference>
<evidence type="ECO:0000256" key="9">
    <source>
        <dbReference type="RuleBase" id="RU004328"/>
    </source>
</evidence>
<dbReference type="PROSITE" id="PS00530">
    <property type="entry name" value="RNASE_T2_1"/>
    <property type="match status" value="1"/>
</dbReference>
<dbReference type="GO" id="GO:0005576">
    <property type="term" value="C:extracellular region"/>
    <property type="evidence" value="ECO:0007669"/>
    <property type="project" value="TreeGrafter"/>
</dbReference>
<feature type="active site" evidence="8">
    <location>
        <position position="135"/>
    </location>
</feature>
<feature type="active site" evidence="8">
    <location>
        <position position="139"/>
    </location>
</feature>
<dbReference type="PANTHER" id="PTHR11240">
    <property type="entry name" value="RIBONUCLEASE T2"/>
    <property type="match status" value="1"/>
</dbReference>
<feature type="transmembrane region" description="Helical" evidence="10">
    <location>
        <begin position="12"/>
        <end position="31"/>
    </location>
</feature>
<evidence type="ECO:0000256" key="1">
    <source>
        <dbReference type="ARBA" id="ARBA00007469"/>
    </source>
</evidence>
<comment type="caution">
    <text evidence="11">The sequence shown here is derived from an EMBL/GenBank/DDBJ whole genome shotgun (WGS) entry which is preliminary data.</text>
</comment>
<comment type="similarity">
    <text evidence="1 9">Belongs to the RNase T2 family.</text>
</comment>
<keyword evidence="10" id="KW-0812">Transmembrane</keyword>
<gene>
    <name evidence="11" type="ORF">CR513_40788</name>
</gene>
<evidence type="ECO:0000256" key="3">
    <source>
        <dbReference type="ARBA" id="ARBA00022759"/>
    </source>
</evidence>
<sequence length="247" mass="27964">MLWKEIRRKMKSISSILVKFFMLLASGNIWVSQDFDFFYFVQQWPGSFCDTKQSCCFPLTGKPASNFSIHGLWPNFSNGSYPSNCNSAQNPFDQSKIADLIPRAETSWPSLSCAGGKKTESNKTSSNNRRFWKHEWDKHGTCSDSILDQHAYFKASLDLKDRVDLLQILQYNGITQDGNLYSVVNITRAIKQAIGFVPGITCNTDPFDNRQLSEIYLCVDKSASNFIECPILPSGKSCTDNVEFPIF</sequence>
<keyword evidence="2" id="KW-0540">Nuclease</keyword>
<protein>
    <submittedName>
        <fullName evidence="11">Uncharacterized protein</fullName>
    </submittedName>
</protein>
<feature type="active site" evidence="8">
    <location>
        <position position="70"/>
    </location>
</feature>
<dbReference type="OrthoDB" id="435754at2759"/>
<dbReference type="SUPFAM" id="SSF55895">
    <property type="entry name" value="Ribonuclease Rh-like"/>
    <property type="match status" value="1"/>
</dbReference>
<evidence type="ECO:0000256" key="7">
    <source>
        <dbReference type="ARBA" id="ARBA00054578"/>
    </source>
</evidence>
<dbReference type="FunFam" id="3.90.730.10:FF:000003">
    <property type="entry name" value="Ribonuclease 3"/>
    <property type="match status" value="1"/>
</dbReference>
<dbReference type="GO" id="GO:0006401">
    <property type="term" value="P:RNA catabolic process"/>
    <property type="evidence" value="ECO:0007669"/>
    <property type="project" value="TreeGrafter"/>
</dbReference>
<evidence type="ECO:0000256" key="4">
    <source>
        <dbReference type="ARBA" id="ARBA00022801"/>
    </source>
</evidence>
<dbReference type="InterPro" id="IPR018188">
    <property type="entry name" value="RNase_T2_His_AS_1"/>
</dbReference>
<dbReference type="AlphaFoldDB" id="A0A371FKL9"/>
<evidence type="ECO:0000313" key="11">
    <source>
        <dbReference type="EMBL" id="RDX78867.1"/>
    </source>
</evidence>
<evidence type="ECO:0000256" key="6">
    <source>
        <dbReference type="ARBA" id="ARBA00023239"/>
    </source>
</evidence>
<dbReference type="InterPro" id="IPR033130">
    <property type="entry name" value="RNase_T2_His_AS_2"/>
</dbReference>
<accession>A0A371FKL9</accession>
<keyword evidence="4" id="KW-0378">Hydrolase</keyword>
<evidence type="ECO:0000313" key="12">
    <source>
        <dbReference type="Proteomes" id="UP000257109"/>
    </source>
</evidence>
<comment type="function">
    <text evidence="7">May remobilize phosphate, particularly when cells senesce or when phosphate becomes limiting.</text>
</comment>
<dbReference type="Gene3D" id="3.90.730.10">
    <property type="entry name" value="Ribonuclease T2-like"/>
    <property type="match status" value="1"/>
</dbReference>
<dbReference type="GO" id="GO:0033897">
    <property type="term" value="F:ribonuclease T2 activity"/>
    <property type="evidence" value="ECO:0007669"/>
    <property type="project" value="InterPro"/>
</dbReference>
<dbReference type="InterPro" id="IPR001568">
    <property type="entry name" value="RNase_T2-like"/>
</dbReference>
<dbReference type="InterPro" id="IPR036430">
    <property type="entry name" value="RNase_T2-like_sf"/>
</dbReference>
<evidence type="ECO:0000256" key="2">
    <source>
        <dbReference type="ARBA" id="ARBA00022722"/>
    </source>
</evidence>
<evidence type="ECO:0000256" key="5">
    <source>
        <dbReference type="ARBA" id="ARBA00023157"/>
    </source>
</evidence>
<dbReference type="EMBL" id="QJKJ01008722">
    <property type="protein sequence ID" value="RDX78867.1"/>
    <property type="molecule type" value="Genomic_DNA"/>
</dbReference>
<name>A0A371FKL9_MUCPR</name>
<dbReference type="PANTHER" id="PTHR11240:SF72">
    <property type="entry name" value="RIBONUCLEASE 1"/>
    <property type="match status" value="1"/>
</dbReference>
<dbReference type="Pfam" id="PF00445">
    <property type="entry name" value="Ribonuclease_T2"/>
    <property type="match status" value="1"/>
</dbReference>
<evidence type="ECO:0000256" key="8">
    <source>
        <dbReference type="PIRSR" id="PIRSR633697-1"/>
    </source>
</evidence>
<dbReference type="CDD" id="cd01061">
    <property type="entry name" value="RNase_T2_euk"/>
    <property type="match status" value="1"/>
</dbReference>
<dbReference type="GO" id="GO:0003723">
    <property type="term" value="F:RNA binding"/>
    <property type="evidence" value="ECO:0007669"/>
    <property type="project" value="InterPro"/>
</dbReference>
<dbReference type="Proteomes" id="UP000257109">
    <property type="component" value="Unassembled WGS sequence"/>
</dbReference>
<dbReference type="STRING" id="157652.A0A371FKL9"/>
<keyword evidence="3" id="KW-0255">Endonuclease</keyword>
<keyword evidence="12" id="KW-1185">Reference proteome</keyword>
<keyword evidence="5" id="KW-1015">Disulfide bond</keyword>
<evidence type="ECO:0000256" key="10">
    <source>
        <dbReference type="SAM" id="Phobius"/>
    </source>
</evidence>
<dbReference type="GO" id="GO:0016787">
    <property type="term" value="F:hydrolase activity"/>
    <property type="evidence" value="ECO:0007669"/>
    <property type="project" value="UniProtKB-KW"/>
</dbReference>
<keyword evidence="10" id="KW-1133">Transmembrane helix</keyword>
<dbReference type="InterPro" id="IPR033697">
    <property type="entry name" value="Ribonuclease_T2_eukaryotic"/>
</dbReference>
<keyword evidence="6" id="KW-0456">Lyase</keyword>
<dbReference type="PROSITE" id="PS00531">
    <property type="entry name" value="RNASE_T2_2"/>
    <property type="match status" value="1"/>
</dbReference>
<proteinExistence type="inferred from homology"/>
<organism evidence="11 12">
    <name type="scientific">Mucuna pruriens</name>
    <name type="common">Velvet bean</name>
    <name type="synonym">Dolichos pruriens</name>
    <dbReference type="NCBI Taxonomy" id="157652"/>
    <lineage>
        <taxon>Eukaryota</taxon>
        <taxon>Viridiplantae</taxon>
        <taxon>Streptophyta</taxon>
        <taxon>Embryophyta</taxon>
        <taxon>Tracheophyta</taxon>
        <taxon>Spermatophyta</taxon>
        <taxon>Magnoliopsida</taxon>
        <taxon>eudicotyledons</taxon>
        <taxon>Gunneridae</taxon>
        <taxon>Pentapetalae</taxon>
        <taxon>rosids</taxon>
        <taxon>fabids</taxon>
        <taxon>Fabales</taxon>
        <taxon>Fabaceae</taxon>
        <taxon>Papilionoideae</taxon>
        <taxon>50 kb inversion clade</taxon>
        <taxon>NPAAA clade</taxon>
        <taxon>indigoferoid/millettioid clade</taxon>
        <taxon>Phaseoleae</taxon>
        <taxon>Mucuna</taxon>
    </lineage>
</organism>
<keyword evidence="10" id="KW-0472">Membrane</keyword>